<comment type="caution">
    <text evidence="2">The sequence shown here is derived from an EMBL/GenBank/DDBJ whole genome shotgun (WGS) entry which is preliminary data.</text>
</comment>
<feature type="region of interest" description="Disordered" evidence="1">
    <location>
        <begin position="1"/>
        <end position="31"/>
    </location>
</feature>
<gene>
    <name evidence="2" type="ORF">K2173_025758</name>
</gene>
<evidence type="ECO:0000313" key="3">
    <source>
        <dbReference type="Proteomes" id="UP001159364"/>
    </source>
</evidence>
<dbReference type="Proteomes" id="UP001159364">
    <property type="component" value="Linkage Group LG07"/>
</dbReference>
<accession>A0AAV8T2R8</accession>
<evidence type="ECO:0000313" key="2">
    <source>
        <dbReference type="EMBL" id="KAJ8761051.1"/>
    </source>
</evidence>
<sequence>MHSPDREKPPFQNAAVIDSLEPTPQAEEKKEETVACLKPPRLTGFPCQICLSYHGFQEILSSELSIVSIFGTNPPSVSLSLPRSSPLVLKEFRLFIKLNSRPGSQSFAAFLPHVKCWYSLGVTKQHQSGTHGMENTI</sequence>
<evidence type="ECO:0000256" key="1">
    <source>
        <dbReference type="SAM" id="MobiDB-lite"/>
    </source>
</evidence>
<protein>
    <submittedName>
        <fullName evidence="2">Uncharacterized protein</fullName>
    </submittedName>
</protein>
<organism evidence="2 3">
    <name type="scientific">Erythroxylum novogranatense</name>
    <dbReference type="NCBI Taxonomy" id="1862640"/>
    <lineage>
        <taxon>Eukaryota</taxon>
        <taxon>Viridiplantae</taxon>
        <taxon>Streptophyta</taxon>
        <taxon>Embryophyta</taxon>
        <taxon>Tracheophyta</taxon>
        <taxon>Spermatophyta</taxon>
        <taxon>Magnoliopsida</taxon>
        <taxon>eudicotyledons</taxon>
        <taxon>Gunneridae</taxon>
        <taxon>Pentapetalae</taxon>
        <taxon>rosids</taxon>
        <taxon>fabids</taxon>
        <taxon>Malpighiales</taxon>
        <taxon>Erythroxylaceae</taxon>
        <taxon>Erythroxylum</taxon>
    </lineage>
</organism>
<proteinExistence type="predicted"/>
<dbReference type="AlphaFoldDB" id="A0AAV8T2R8"/>
<dbReference type="EMBL" id="JAIWQS010000007">
    <property type="protein sequence ID" value="KAJ8761051.1"/>
    <property type="molecule type" value="Genomic_DNA"/>
</dbReference>
<name>A0AAV8T2R8_9ROSI</name>
<reference evidence="2 3" key="1">
    <citation type="submission" date="2021-09" db="EMBL/GenBank/DDBJ databases">
        <title>Genomic insights and catalytic innovation underlie evolution of tropane alkaloids biosynthesis.</title>
        <authorList>
            <person name="Wang Y.-J."/>
            <person name="Tian T."/>
            <person name="Huang J.-P."/>
            <person name="Huang S.-X."/>
        </authorList>
    </citation>
    <scope>NUCLEOTIDE SEQUENCE [LARGE SCALE GENOMIC DNA]</scope>
    <source>
        <strain evidence="2">KIB-2018</strain>
        <tissue evidence="2">Leaf</tissue>
    </source>
</reference>
<keyword evidence="3" id="KW-1185">Reference proteome</keyword>